<keyword evidence="2" id="KW-1185">Reference proteome</keyword>
<protein>
    <submittedName>
        <fullName evidence="1">Uncharacterized protein</fullName>
    </submittedName>
</protein>
<organism evidence="1 2">
    <name type="scientific">Methanospirillum lacunae</name>
    <dbReference type="NCBI Taxonomy" id="668570"/>
    <lineage>
        <taxon>Archaea</taxon>
        <taxon>Methanobacteriati</taxon>
        <taxon>Methanobacteriota</taxon>
        <taxon>Stenosarchaea group</taxon>
        <taxon>Methanomicrobia</taxon>
        <taxon>Methanomicrobiales</taxon>
        <taxon>Methanospirillaceae</taxon>
        <taxon>Methanospirillum</taxon>
    </lineage>
</organism>
<evidence type="ECO:0000313" key="1">
    <source>
        <dbReference type="EMBL" id="PWR70635.1"/>
    </source>
</evidence>
<proteinExistence type="predicted"/>
<accession>A0A2V2MWK0</accession>
<reference evidence="1 2" key="1">
    <citation type="submission" date="2018-05" db="EMBL/GenBank/DDBJ databases">
        <title>Draft genome of Methanospirillum lacunae Ki8-1.</title>
        <authorList>
            <person name="Dueholm M.S."/>
            <person name="Nielsen P.H."/>
            <person name="Bakmann L.F."/>
            <person name="Otzen D.E."/>
        </authorList>
    </citation>
    <scope>NUCLEOTIDE SEQUENCE [LARGE SCALE GENOMIC DNA]</scope>
    <source>
        <strain evidence="1 2">Ki8-1</strain>
    </source>
</reference>
<dbReference type="Proteomes" id="UP000245657">
    <property type="component" value="Unassembled WGS sequence"/>
</dbReference>
<comment type="caution">
    <text evidence="1">The sequence shown here is derived from an EMBL/GenBank/DDBJ whole genome shotgun (WGS) entry which is preliminary data.</text>
</comment>
<dbReference type="EMBL" id="QGMY01000011">
    <property type="protein sequence ID" value="PWR70635.1"/>
    <property type="molecule type" value="Genomic_DNA"/>
</dbReference>
<gene>
    <name evidence="1" type="ORF">DK846_14695</name>
</gene>
<name>A0A2V2MWK0_9EURY</name>
<sequence length="79" mass="8985">MLTYHPFRERIEGVRLLIRDNIIPGREEEAYSLIRSLHLYNGDFLEGYLTPYMCDEGGEAVLPGLWIAVLMSGTATKIV</sequence>
<evidence type="ECO:0000313" key="2">
    <source>
        <dbReference type="Proteomes" id="UP000245657"/>
    </source>
</evidence>
<dbReference type="AlphaFoldDB" id="A0A2V2MWK0"/>